<name>A0A6G4AQL3_9ACTN</name>
<dbReference type="EMBL" id="JAAIKT010000063">
    <property type="protein sequence ID" value="NEW75635.1"/>
    <property type="molecule type" value="Genomic_DNA"/>
</dbReference>
<reference evidence="5" key="1">
    <citation type="submission" date="2020-02" db="EMBL/GenBank/DDBJ databases">
        <title>A new Streptomyces sp. for controlling soil-borne diseases.</title>
        <authorList>
            <person name="Li X."/>
            <person name="Tian Y."/>
            <person name="Gao K."/>
        </authorList>
    </citation>
    <scope>NUCLEOTIDE SEQUENCE [LARGE SCALE GENOMIC DNA]</scope>
    <source>
        <strain evidence="5">0250</strain>
    </source>
</reference>
<proteinExistence type="inferred from homology"/>
<keyword evidence="3" id="KW-0812">Transmembrane</keyword>
<feature type="domain" description="EamA" evidence="4">
    <location>
        <begin position="153"/>
        <end position="284"/>
    </location>
</feature>
<dbReference type="Proteomes" id="UP000476310">
    <property type="component" value="Unassembled WGS sequence"/>
</dbReference>
<gene>
    <name evidence="5" type="ORF">G4H13_36115</name>
</gene>
<protein>
    <submittedName>
        <fullName evidence="5">DMT family transporter</fullName>
    </submittedName>
</protein>
<keyword evidence="6" id="KW-1185">Reference proteome</keyword>
<feature type="region of interest" description="Disordered" evidence="2">
    <location>
        <begin position="291"/>
        <end position="325"/>
    </location>
</feature>
<evidence type="ECO:0000256" key="2">
    <source>
        <dbReference type="SAM" id="MobiDB-lite"/>
    </source>
</evidence>
<dbReference type="Pfam" id="PF00892">
    <property type="entry name" value="EamA"/>
    <property type="match status" value="2"/>
</dbReference>
<evidence type="ECO:0000256" key="3">
    <source>
        <dbReference type="SAM" id="Phobius"/>
    </source>
</evidence>
<dbReference type="PANTHER" id="PTHR12715:SF4">
    <property type="entry name" value="EAMA DOMAIN-CONTAINING PROTEIN"/>
    <property type="match status" value="1"/>
</dbReference>
<evidence type="ECO:0000313" key="6">
    <source>
        <dbReference type="Proteomes" id="UP000476310"/>
    </source>
</evidence>
<evidence type="ECO:0000259" key="4">
    <source>
        <dbReference type="Pfam" id="PF00892"/>
    </source>
</evidence>
<feature type="domain" description="EamA" evidence="4">
    <location>
        <begin position="11"/>
        <end position="140"/>
    </location>
</feature>
<feature type="transmembrane region" description="Helical" evidence="3">
    <location>
        <begin position="211"/>
        <end position="232"/>
    </location>
</feature>
<dbReference type="InterPro" id="IPR052756">
    <property type="entry name" value="Alkyne_AA_exporter"/>
</dbReference>
<feature type="transmembrane region" description="Helical" evidence="3">
    <location>
        <begin position="148"/>
        <end position="167"/>
    </location>
</feature>
<accession>A0A6G4AQL3</accession>
<feature type="transmembrane region" description="Helical" evidence="3">
    <location>
        <begin position="179"/>
        <end position="199"/>
    </location>
</feature>
<sequence length="325" mass="33042">MFPRVASPRFLALAGTVVLWASAFPAIRVGIDGLGVAGLSFLRLVVAALALTLVAPFTGVRLPRRRDLPMVALSGATGMTAYQVLLNWGEVHVAAGTASLLISVAPVFSVLLGTAFLGERLTGRIVVGSVIALGGAAIVSLAEGTSGFTVSSLVVLAAAVVQGVYHFSSKPLLRHYTGLEVATYAMVAGTVFALPLAPATWHAAAHAPADALVSALYLGLLPSALGFVIWAYAVARLPLAAATAALYLVPPVALAVSFVWLGEVPHAIEVAGGAVSVAGVVLINRRTAARRSPGTLRSPGTAALDTSGATADDQGDRSQQGAVRA</sequence>
<dbReference type="GO" id="GO:0016020">
    <property type="term" value="C:membrane"/>
    <property type="evidence" value="ECO:0007669"/>
    <property type="project" value="InterPro"/>
</dbReference>
<keyword evidence="3" id="KW-0472">Membrane</keyword>
<feature type="transmembrane region" description="Helical" evidence="3">
    <location>
        <begin position="68"/>
        <end position="86"/>
    </location>
</feature>
<dbReference type="RefSeq" id="WP_164434151.1">
    <property type="nucleotide sequence ID" value="NZ_JAAIKT010000063.1"/>
</dbReference>
<feature type="transmembrane region" description="Helical" evidence="3">
    <location>
        <begin position="98"/>
        <end position="118"/>
    </location>
</feature>
<comment type="similarity">
    <text evidence="1">Belongs to the EamA transporter family.</text>
</comment>
<dbReference type="InterPro" id="IPR000620">
    <property type="entry name" value="EamA_dom"/>
</dbReference>
<dbReference type="AlphaFoldDB" id="A0A6G4AQL3"/>
<dbReference type="PANTHER" id="PTHR12715">
    <property type="entry name" value="TRANSPORTER, DRUG/METABOLITE EXPORTER FAMILY"/>
    <property type="match status" value="1"/>
</dbReference>
<feature type="transmembrane region" description="Helical" evidence="3">
    <location>
        <begin position="266"/>
        <end position="283"/>
    </location>
</feature>
<evidence type="ECO:0000256" key="1">
    <source>
        <dbReference type="ARBA" id="ARBA00007362"/>
    </source>
</evidence>
<feature type="transmembrane region" description="Helical" evidence="3">
    <location>
        <begin position="239"/>
        <end position="260"/>
    </location>
</feature>
<feature type="transmembrane region" description="Helical" evidence="3">
    <location>
        <begin position="35"/>
        <end position="56"/>
    </location>
</feature>
<comment type="caution">
    <text evidence="5">The sequence shown here is derived from an EMBL/GenBank/DDBJ whole genome shotgun (WGS) entry which is preliminary data.</text>
</comment>
<organism evidence="5 6">
    <name type="scientific">Streptomyces rhizosphaericus</name>
    <dbReference type="NCBI Taxonomy" id="114699"/>
    <lineage>
        <taxon>Bacteria</taxon>
        <taxon>Bacillati</taxon>
        <taxon>Actinomycetota</taxon>
        <taxon>Actinomycetes</taxon>
        <taxon>Kitasatosporales</taxon>
        <taxon>Streptomycetaceae</taxon>
        <taxon>Streptomyces</taxon>
        <taxon>Streptomyces violaceusniger group</taxon>
    </lineage>
</organism>
<keyword evidence="3" id="KW-1133">Transmembrane helix</keyword>
<dbReference type="SUPFAM" id="SSF103481">
    <property type="entry name" value="Multidrug resistance efflux transporter EmrE"/>
    <property type="match status" value="2"/>
</dbReference>
<evidence type="ECO:0000313" key="5">
    <source>
        <dbReference type="EMBL" id="NEW75635.1"/>
    </source>
</evidence>
<feature type="transmembrane region" description="Helical" evidence="3">
    <location>
        <begin position="125"/>
        <end position="142"/>
    </location>
</feature>
<dbReference type="InterPro" id="IPR037185">
    <property type="entry name" value="EmrE-like"/>
</dbReference>